<dbReference type="OrthoDB" id="163438at2759"/>
<dbReference type="EMBL" id="JH659380">
    <property type="protein sequence ID" value="EXK25884.1"/>
    <property type="molecule type" value="Genomic_DNA"/>
</dbReference>
<dbReference type="GO" id="GO:0016887">
    <property type="term" value="F:ATP hydrolysis activity"/>
    <property type="evidence" value="ECO:0007669"/>
    <property type="project" value="InterPro"/>
</dbReference>
<dbReference type="AlphaFoldDB" id="W9Z265"/>
<dbReference type="InterPro" id="IPR035994">
    <property type="entry name" value="Nucleoside_phosphorylase_sf"/>
</dbReference>
<dbReference type="SUPFAM" id="SSF48403">
    <property type="entry name" value="Ankyrin repeat"/>
    <property type="match status" value="1"/>
</dbReference>
<proteinExistence type="predicted"/>
<evidence type="ECO:0000256" key="1">
    <source>
        <dbReference type="ARBA" id="ARBA00022737"/>
    </source>
</evidence>
<gene>
    <name evidence="9" type="ORF">FOMG_17498</name>
</gene>
<evidence type="ECO:0000313" key="9">
    <source>
        <dbReference type="EMBL" id="EXK25884.1"/>
    </source>
</evidence>
<dbReference type="InterPro" id="IPR056884">
    <property type="entry name" value="NPHP3-like_N"/>
</dbReference>
<feature type="domain" description="DUF7069" evidence="7">
    <location>
        <begin position="574"/>
        <end position="642"/>
    </location>
</feature>
<dbReference type="PROSITE" id="PS50088">
    <property type="entry name" value="ANK_REPEAT"/>
    <property type="match status" value="1"/>
</dbReference>
<reference evidence="9" key="2">
    <citation type="submission" date="2012-05" db="EMBL/GenBank/DDBJ databases">
        <title>Annotation of the Genome Sequence of Fusarium oxysporum f. sp. melonis 26406.</title>
        <authorList>
            <consortium name="The Broad Institute Genomics Platform"/>
            <person name="Ma L.-J."/>
            <person name="Corby-Kistler H."/>
            <person name="Broz K."/>
            <person name="Gale L.R."/>
            <person name="Jonkers W."/>
            <person name="O'Donnell K."/>
            <person name="Ploetz R."/>
            <person name="Steinberg C."/>
            <person name="Schwartz D.C."/>
            <person name="VanEtten H."/>
            <person name="Zhou S."/>
            <person name="Young S.K."/>
            <person name="Zeng Q."/>
            <person name="Gargeya S."/>
            <person name="Fitzgerald M."/>
            <person name="Abouelleil A."/>
            <person name="Alvarado L."/>
            <person name="Chapman S.B."/>
            <person name="Gainer-Dewar J."/>
            <person name="Goldberg J."/>
            <person name="Griggs A."/>
            <person name="Gujja S."/>
            <person name="Hansen M."/>
            <person name="Howarth C."/>
            <person name="Imamovic A."/>
            <person name="Ireland A."/>
            <person name="Larimer J."/>
            <person name="McCowan C."/>
            <person name="Murphy C."/>
            <person name="Pearson M."/>
            <person name="Poon T.W."/>
            <person name="Priest M."/>
            <person name="Roberts A."/>
            <person name="Saif S."/>
            <person name="Shea T."/>
            <person name="Sykes S."/>
            <person name="Wortman J."/>
            <person name="Nusbaum C."/>
            <person name="Birren B."/>
        </authorList>
    </citation>
    <scope>NUCLEOTIDE SEQUENCE</scope>
    <source>
        <strain evidence="9">26406</strain>
    </source>
</reference>
<dbReference type="PROSITE" id="PS50297">
    <property type="entry name" value="ANK_REP_REGION"/>
    <property type="match status" value="1"/>
</dbReference>
<dbReference type="InterPro" id="IPR054471">
    <property type="entry name" value="GPIID_WHD"/>
</dbReference>
<dbReference type="GO" id="GO:0009116">
    <property type="term" value="P:nucleoside metabolic process"/>
    <property type="evidence" value="ECO:0007669"/>
    <property type="project" value="InterPro"/>
</dbReference>
<protein>
    <submittedName>
        <fullName evidence="9">Uncharacterized protein</fullName>
    </submittedName>
</protein>
<dbReference type="Proteomes" id="UP000030703">
    <property type="component" value="Unassembled WGS sequence"/>
</dbReference>
<evidence type="ECO:0000259" key="6">
    <source>
        <dbReference type="Pfam" id="PF23232"/>
    </source>
</evidence>
<keyword evidence="2" id="KW-0040">ANK repeat</keyword>
<dbReference type="Gene3D" id="3.40.50.300">
    <property type="entry name" value="P-loop containing nucleotide triphosphate hydrolases"/>
    <property type="match status" value="2"/>
</dbReference>
<dbReference type="SUPFAM" id="SSF53167">
    <property type="entry name" value="Purine and uridine phosphorylases"/>
    <property type="match status" value="1"/>
</dbReference>
<dbReference type="SUPFAM" id="SSF52540">
    <property type="entry name" value="P-loop containing nucleoside triphosphate hydrolases"/>
    <property type="match status" value="2"/>
</dbReference>
<dbReference type="VEuPathDB" id="FungiDB:FOMG_17498"/>
<organism evidence="9">
    <name type="scientific">Fusarium oxysporum f. sp. melonis 26406</name>
    <dbReference type="NCBI Taxonomy" id="1089452"/>
    <lineage>
        <taxon>Eukaryota</taxon>
        <taxon>Fungi</taxon>
        <taxon>Dikarya</taxon>
        <taxon>Ascomycota</taxon>
        <taxon>Pezizomycotina</taxon>
        <taxon>Sordariomycetes</taxon>
        <taxon>Hypocreomycetidae</taxon>
        <taxon>Hypocreales</taxon>
        <taxon>Nectriaceae</taxon>
        <taxon>Fusarium</taxon>
        <taxon>Fusarium oxysporum species complex</taxon>
    </lineage>
</organism>
<dbReference type="InterPro" id="IPR053137">
    <property type="entry name" value="NLR-like"/>
</dbReference>
<dbReference type="InterPro" id="IPR036770">
    <property type="entry name" value="Ankyrin_rpt-contain_sf"/>
</dbReference>
<dbReference type="Pfam" id="PF23239">
    <property type="entry name" value="DUF7069"/>
    <property type="match status" value="1"/>
</dbReference>
<keyword evidence="1" id="KW-0677">Repeat</keyword>
<dbReference type="InterPro" id="IPR056599">
    <property type="entry name" value="AAA_lid_fung"/>
</dbReference>
<dbReference type="GO" id="GO:0005524">
    <property type="term" value="F:ATP binding"/>
    <property type="evidence" value="ECO:0007669"/>
    <property type="project" value="InterPro"/>
</dbReference>
<dbReference type="InterPro" id="IPR003959">
    <property type="entry name" value="ATPase_AAA_core"/>
</dbReference>
<dbReference type="Pfam" id="PF01048">
    <property type="entry name" value="PNP_UDP_1"/>
    <property type="match status" value="1"/>
</dbReference>
<evidence type="ECO:0000259" key="3">
    <source>
        <dbReference type="Pfam" id="PF00004"/>
    </source>
</evidence>
<dbReference type="HOGENOM" id="CLU_000288_34_2_1"/>
<dbReference type="Gene3D" id="1.25.40.20">
    <property type="entry name" value="Ankyrin repeat-containing domain"/>
    <property type="match status" value="1"/>
</dbReference>
<dbReference type="Pfam" id="PF23232">
    <property type="entry name" value="AAA_lid_13"/>
    <property type="match status" value="1"/>
</dbReference>
<dbReference type="Pfam" id="PF12796">
    <property type="entry name" value="Ank_2"/>
    <property type="match status" value="1"/>
</dbReference>
<accession>W9Z265</accession>
<sequence>MSNPNDYTVGWICAITTEYVAAQEFLDEEHEGPEFVSPHDNNHYTLGKVGKHNIVIAVLPDNEYGKSSAASVARDMMHSFPNIRFGLMVGIAGGAPGKHDVRLGDIVIGCAGNGKGGVFGYDFDKAIQGQGFQETGFLNQPPTLLRTTVSGLKARYERKGHQLSKTVDMILEKNPRLRRKYKQPESGTDNLFKSEVTHNLSCATTCSDDASNVISRPARMEDEDNPAIHYGLIASADRLMKDALARDRLSEEKEVLCFEMEAAGLMNHFPCLVIRGICDYSDSHKNKEWQGYAAMLATTYTEDLLCQIVPNRVEAERKISIQDIAEEHRGIAKEQLQAQKDLAKERLSEEQQRCHQLFRLTTSSKDATYEWYKDRVEERVEGTCMWFLKHDHFQTWLNQESGPLLVTADPGCGKSVLAKYLIDHGLPRSTTICYFFFKDQDQNTVRQALCALLHQLFSLKPLLIEHAMPQFRKDGQGVINSTKSLWKILRNATKDPLAGPVIVVLDALDECAESEFADLTRNMESQFPSDQLGYGKLKYLLTCRPYDQILSKFRLLLDAFPNIHIPGEEESEMISQEVNHVIRYRINQLAMKKRFTTQIKNHLEKRLQEATHRTYLWVYLVFDYLQKHDFKKTPKGIESAIATLPTSVNEAYEQILNKSSKDPMILKVLSIVLAASRPLTMSEMNVAVNIDGKSQSIDDLDLEDDEDFKARLRSWCGLFVSIHQGSIYFIHQTAREFLLADSASPKTVSSELRWHRSITTRHAHAVLAKLCVLYLNFFNSNVGLLTDMAGEVGYCADRHPFLDYSAETWGAHFRKAGFMDDDSIIPFALRICDTSSKSYSVWFRIYWESSGRRTTKCFTDLMIASYYGHRVIVKLLLDKGAKIEAKNTQYGQTPLLWATENGHEGPGTGKTLTAESVAEIAKKPLYRVTCGDVGTKAEEVERYLEVVCLLGKIWGYVVLLDEADVFLEQRKLDSLDRNALVSVFLRVLEYYDGIFSDLHYLEHLINLNTKVSCNRVGIFDEAFKSRIQLSLRYNNLDSGQRRQIWENFINRLEKLEFQRTTQSCEQSSDTLLSQPQIIQRVGVDIKNMRDRLEDLAAASLNGREIRNMISTARQLAVFRGEKLAYHHLDAVIAEAHKFEKYIRSVHDGFSSDHIKKEQRER</sequence>
<dbReference type="PANTHER" id="PTHR46082:SF11">
    <property type="entry name" value="AAA+ ATPASE DOMAIN-CONTAINING PROTEIN-RELATED"/>
    <property type="match status" value="1"/>
</dbReference>
<dbReference type="InterPro" id="IPR055497">
    <property type="entry name" value="DUF7069"/>
</dbReference>
<dbReference type="InterPro" id="IPR000845">
    <property type="entry name" value="Nucleoside_phosphorylase_d"/>
</dbReference>
<feature type="domain" description="ATPase AAA-type core" evidence="3">
    <location>
        <begin position="906"/>
        <end position="1028"/>
    </location>
</feature>
<reference evidence="9" key="1">
    <citation type="submission" date="2012-04" db="EMBL/GenBank/DDBJ databases">
        <title>The Genome Sequence of Fusarium oxysporum melonis.</title>
        <authorList>
            <consortium name="The Broad Institute Genome Sequencing Platform"/>
            <person name="Ma L.-J."/>
            <person name="Gale L.R."/>
            <person name="Schwartz D.C."/>
            <person name="Zhou S."/>
            <person name="Corby-Kistler H."/>
            <person name="Young S.K."/>
            <person name="Zeng Q."/>
            <person name="Gargeya S."/>
            <person name="Fitzgerald M."/>
            <person name="Haas B."/>
            <person name="Abouelleil A."/>
            <person name="Alvarado L."/>
            <person name="Arachchi H.M."/>
            <person name="Berlin A."/>
            <person name="Brown A."/>
            <person name="Chapman S.B."/>
            <person name="Chen Z."/>
            <person name="Dunbar C."/>
            <person name="Freedman E."/>
            <person name="Gearin G."/>
            <person name="Goldberg J."/>
            <person name="Griggs A."/>
            <person name="Gujja S."/>
            <person name="Heiman D."/>
            <person name="Howarth C."/>
            <person name="Larson L."/>
            <person name="Lui A."/>
            <person name="MacDonald P.J.P."/>
            <person name="Montmayeur A."/>
            <person name="Murphy C."/>
            <person name="Neiman D."/>
            <person name="Pearson M."/>
            <person name="Priest M."/>
            <person name="Roberts A."/>
            <person name="Saif S."/>
            <person name="Shea T."/>
            <person name="Shenoy N."/>
            <person name="Sisk P."/>
            <person name="Stolte C."/>
            <person name="Sykes S."/>
            <person name="Wortman J."/>
            <person name="Nusbaum C."/>
            <person name="Birren B."/>
        </authorList>
    </citation>
    <scope>NUCLEOTIDE SEQUENCE</scope>
    <source>
        <strain evidence="9">26406</strain>
    </source>
</reference>
<name>W9Z265_FUSOX</name>
<dbReference type="Pfam" id="PF22939">
    <property type="entry name" value="WHD_GPIID"/>
    <property type="match status" value="1"/>
</dbReference>
<evidence type="ECO:0000259" key="5">
    <source>
        <dbReference type="Pfam" id="PF22939"/>
    </source>
</evidence>
<dbReference type="Gene3D" id="3.40.50.1580">
    <property type="entry name" value="Nucleoside phosphorylase domain"/>
    <property type="match status" value="1"/>
</dbReference>
<dbReference type="PANTHER" id="PTHR46082">
    <property type="entry name" value="ATP/GTP-BINDING PROTEIN-RELATED"/>
    <property type="match status" value="1"/>
</dbReference>
<feature type="repeat" description="ANK" evidence="2">
    <location>
        <begin position="856"/>
        <end position="888"/>
    </location>
</feature>
<dbReference type="Pfam" id="PF24883">
    <property type="entry name" value="NPHP3_N"/>
    <property type="match status" value="1"/>
</dbReference>
<feature type="domain" description="AAA+ ATPase lid" evidence="6">
    <location>
        <begin position="1036"/>
        <end position="1147"/>
    </location>
</feature>
<evidence type="ECO:0000259" key="4">
    <source>
        <dbReference type="Pfam" id="PF01048"/>
    </source>
</evidence>
<dbReference type="Pfam" id="PF00004">
    <property type="entry name" value="AAA"/>
    <property type="match status" value="1"/>
</dbReference>
<dbReference type="SMART" id="SM00248">
    <property type="entry name" value="ANK"/>
    <property type="match status" value="2"/>
</dbReference>
<dbReference type="InterPro" id="IPR027417">
    <property type="entry name" value="P-loop_NTPase"/>
</dbReference>
<feature type="domain" description="Nephrocystin 3-like N-terminal" evidence="8">
    <location>
        <begin position="382"/>
        <end position="544"/>
    </location>
</feature>
<evidence type="ECO:0000256" key="2">
    <source>
        <dbReference type="PROSITE-ProRule" id="PRU00023"/>
    </source>
</evidence>
<dbReference type="InterPro" id="IPR002110">
    <property type="entry name" value="Ankyrin_rpt"/>
</dbReference>
<evidence type="ECO:0000259" key="7">
    <source>
        <dbReference type="Pfam" id="PF23239"/>
    </source>
</evidence>
<evidence type="ECO:0000259" key="8">
    <source>
        <dbReference type="Pfam" id="PF24883"/>
    </source>
</evidence>
<feature type="domain" description="Nucleoside phosphorylase" evidence="4">
    <location>
        <begin position="12"/>
        <end position="289"/>
    </location>
</feature>
<feature type="domain" description="GPI inositol-deacylase winged helix" evidence="5">
    <location>
        <begin position="667"/>
        <end position="743"/>
    </location>
</feature>